<sequence length="187" mass="20776">MSAKDDIRVSKFLSYVLRHAPESIGLALDREGWSAIDVLVVQACVHGMPVTRDQVLRVVATSDKQRFSISPDGLRIRAAQGHSVPVDLGLPPLPPPVVLYHGTAVHFAEAIRREGLTPRSRRQVHLSCDKETARRVGERHGTPLVLVVDCQRMHAEGYVFFRADNGVWLTDRVPPRFLDGVEADSDE</sequence>
<dbReference type="HAMAP" id="MF_00299">
    <property type="entry name" value="KptA"/>
    <property type="match status" value="1"/>
</dbReference>
<evidence type="ECO:0000256" key="4">
    <source>
        <dbReference type="ARBA" id="ARBA00025212"/>
    </source>
</evidence>
<proteinExistence type="inferred from homology"/>
<evidence type="ECO:0000313" key="7">
    <source>
        <dbReference type="Proteomes" id="UP001064632"/>
    </source>
</evidence>
<keyword evidence="2 5" id="KW-0808">Transferase</keyword>
<dbReference type="PANTHER" id="PTHR12684:SF2">
    <property type="entry name" value="TRNA 2'-PHOSPHOTRANSFERASE 1"/>
    <property type="match status" value="1"/>
</dbReference>
<dbReference type="PANTHER" id="PTHR12684">
    <property type="entry name" value="PUTATIVE PHOSPHOTRANSFERASE"/>
    <property type="match status" value="1"/>
</dbReference>
<dbReference type="Gene3D" id="1.10.10.970">
    <property type="entry name" value="RNA 2'-phosphotransferase, Tpt1/KptA family, N-terminal domain"/>
    <property type="match status" value="1"/>
</dbReference>
<dbReference type="NCBIfam" id="NF002014">
    <property type="entry name" value="PRK00819.1-4"/>
    <property type="match status" value="1"/>
</dbReference>
<evidence type="ECO:0000256" key="1">
    <source>
        <dbReference type="ARBA" id="ARBA00009836"/>
    </source>
</evidence>
<accession>A0ABY6BBT0</accession>
<dbReference type="InterPro" id="IPR042081">
    <property type="entry name" value="RNA_2'-PTrans_C"/>
</dbReference>
<dbReference type="RefSeq" id="WP_261694239.1">
    <property type="nucleotide sequence ID" value="NZ_CP104694.1"/>
</dbReference>
<dbReference type="Proteomes" id="UP001064632">
    <property type="component" value="Chromosome"/>
</dbReference>
<dbReference type="EMBL" id="CP104694">
    <property type="protein sequence ID" value="UXI67262.1"/>
    <property type="molecule type" value="Genomic_DNA"/>
</dbReference>
<evidence type="ECO:0000256" key="5">
    <source>
        <dbReference type="HAMAP-Rule" id="MF_00299"/>
    </source>
</evidence>
<dbReference type="Gene3D" id="3.20.170.30">
    <property type="match status" value="1"/>
</dbReference>
<dbReference type="InterPro" id="IPR022928">
    <property type="entry name" value="RNA_2'-PTrans_KptA"/>
</dbReference>
<comment type="function">
    <text evidence="4 5">Removes the 2'-phosphate from RNA via an intermediate in which the phosphate is ADP-ribosylated by NAD followed by a presumed transesterification to release the RNA and generate ADP-ribose 1''-2''-cyclic phosphate (APPR&gt;P). May function as an ADP-ribosylase.</text>
</comment>
<dbReference type="InterPro" id="IPR042080">
    <property type="entry name" value="RNA_2'-PTrans_N"/>
</dbReference>
<evidence type="ECO:0000313" key="6">
    <source>
        <dbReference type="EMBL" id="UXI67262.1"/>
    </source>
</evidence>
<evidence type="ECO:0000256" key="3">
    <source>
        <dbReference type="ARBA" id="ARBA00023027"/>
    </source>
</evidence>
<dbReference type="Pfam" id="PF01885">
    <property type="entry name" value="PTS_2-RNA"/>
    <property type="match status" value="1"/>
</dbReference>
<reference evidence="6" key="1">
    <citation type="submission" date="2022-09" db="EMBL/GenBank/DDBJ databases">
        <title>Tahibacter sp. nov., isolated from a fresh water.</title>
        <authorList>
            <person name="Baek J.H."/>
            <person name="Lee J.K."/>
            <person name="Kim J.M."/>
            <person name="Jeon C.O."/>
        </authorList>
    </citation>
    <scope>NUCLEOTIDE SEQUENCE</scope>
    <source>
        <strain evidence="6">W38</strain>
    </source>
</reference>
<evidence type="ECO:0000256" key="2">
    <source>
        <dbReference type="ARBA" id="ARBA00022679"/>
    </source>
</evidence>
<dbReference type="SUPFAM" id="SSF56399">
    <property type="entry name" value="ADP-ribosylation"/>
    <property type="match status" value="1"/>
</dbReference>
<name>A0ABY6BBT0_9GAMM</name>
<gene>
    <name evidence="5" type="primary">kptA</name>
    <name evidence="6" type="ORF">N4264_21360</name>
</gene>
<dbReference type="InterPro" id="IPR002745">
    <property type="entry name" value="Ptrans_KptA/Tpt1"/>
</dbReference>
<dbReference type="EC" id="2.7.1.-" evidence="5"/>
<dbReference type="GO" id="GO:0016740">
    <property type="term" value="F:transferase activity"/>
    <property type="evidence" value="ECO:0007669"/>
    <property type="project" value="UniProtKB-KW"/>
</dbReference>
<keyword evidence="7" id="KW-1185">Reference proteome</keyword>
<protein>
    <recommendedName>
        <fullName evidence="5">Probable RNA 2'-phosphotransferase</fullName>
        <ecNumber evidence="5">2.7.1.-</ecNumber>
    </recommendedName>
</protein>
<comment type="similarity">
    <text evidence="1 5">Belongs to the KptA/TPT1 family.</text>
</comment>
<keyword evidence="3 5" id="KW-0520">NAD</keyword>
<organism evidence="6 7">
    <name type="scientific">Tahibacter amnicola</name>
    <dbReference type="NCBI Taxonomy" id="2976241"/>
    <lineage>
        <taxon>Bacteria</taxon>
        <taxon>Pseudomonadati</taxon>
        <taxon>Pseudomonadota</taxon>
        <taxon>Gammaproteobacteria</taxon>
        <taxon>Lysobacterales</taxon>
        <taxon>Rhodanobacteraceae</taxon>
        <taxon>Tahibacter</taxon>
    </lineage>
</organism>